<reference evidence="19 20" key="1">
    <citation type="submission" date="2020-08" db="EMBL/GenBank/DDBJ databases">
        <title>Genomic Encyclopedia of Type Strains, Phase IV (KMG-IV): sequencing the most valuable type-strain genomes for metagenomic binning, comparative biology and taxonomic classification.</title>
        <authorList>
            <person name="Goeker M."/>
        </authorList>
    </citation>
    <scope>NUCLEOTIDE SEQUENCE [LARGE SCALE GENOMIC DNA]</scope>
    <source>
        <strain evidence="19 20">DSM 22336</strain>
    </source>
</reference>
<dbReference type="RefSeq" id="WP_184222085.1">
    <property type="nucleotide sequence ID" value="NZ_JACIIU010000005.1"/>
</dbReference>
<evidence type="ECO:0000256" key="10">
    <source>
        <dbReference type="ARBA" id="ARBA00023077"/>
    </source>
</evidence>
<feature type="chain" id="PRO_5032436135" description="Heme transporter BhuA" evidence="17">
    <location>
        <begin position="47"/>
        <end position="808"/>
    </location>
</feature>
<dbReference type="InterPro" id="IPR036942">
    <property type="entry name" value="Beta-barrel_TonB_sf"/>
</dbReference>
<protein>
    <recommendedName>
        <fullName evidence="2">Heme transporter BhuA</fullName>
    </recommendedName>
</protein>
<evidence type="ECO:0000256" key="15">
    <source>
        <dbReference type="RuleBase" id="RU003357"/>
    </source>
</evidence>
<dbReference type="InterPro" id="IPR000531">
    <property type="entry name" value="Beta-barrel_TonB"/>
</dbReference>
<dbReference type="PROSITE" id="PS52016">
    <property type="entry name" value="TONB_DEPENDENT_REC_3"/>
    <property type="match status" value="1"/>
</dbReference>
<evidence type="ECO:0000256" key="14">
    <source>
        <dbReference type="PROSITE-ProRule" id="PRU10144"/>
    </source>
</evidence>
<dbReference type="InterPro" id="IPR011662">
    <property type="entry name" value="Secretin/TonB_short_N"/>
</dbReference>
<sequence>MVSQAHIRTSGFNNTTRLKKLAAKLFMTTALVGTSMVVLSPVSAVAQGAASQVSAEKQFNIQAQPLANALNSFGRQAGLQISLASAVTQGLSSQSVNGSFTPSVALSRLLKGTNLSFDISPEGTVFITGEQQSTAVGEAVASDAITLDMITVTAGGFAQSVVEAPASVTVIPREELEKKPYRSLIDAVRHVEGVTMIGGDNGDISIRGMPGSGTLILVDGRRQNSTRELNPKSGNSVEDNWMPPIGAVERIEVVRGPMSSRYGSDAMGGVINIITRKVADKWTGSLGADMTVQGNSHSGNSQQGDFYLNGPLIADTLGLQVWGYKKLRDEDEIIGGFNKEDNLNGTARLWFTPTENHDFMLEAHRSRQRYWAEPGMSIKPADKEFERDYKRESYTFAHTGRWDLGTSQFSYIYDEASRDALTAGEPDRWMPSVTNHTIDGSFVAPVGESHMVSIGGQWRRQKLDIGGMRNGQLPPLPDGTPATGQLVAEVDQWALFVEDEWRVFDSFALTGGVRYDNNSIFGDQLSPRLYANWQPTENWAIKGGVATGFIAPTLKEYVPYIGNGQRGGATTWGNPELKPETSVNKEIGIYYDNLDNFTANATYFHTTYKNKIANSGSRCLNAPNGQPSNSDGCWTGADGRPMSVYFNVPEAVIQGVELAARWGITDDVALSGTYTYTKSNMKTAGIDIYGFPLGQADGLAPVATPRHVVSAKLDWQAHEDLGTYVRVNYRSKDNQGVNWGGGSKPMNESAGDLLTFDAGLSWQVNEHFTVNAAVYNITNKTNYNPDRTNSYQYIEDGRRFWLGARTSF</sequence>
<gene>
    <name evidence="19" type="ORF">FHS77_001622</name>
</gene>
<dbReference type="PANTHER" id="PTHR30069:SF53">
    <property type="entry name" value="COLICIN I RECEPTOR-RELATED"/>
    <property type="match status" value="1"/>
</dbReference>
<dbReference type="Gene3D" id="3.55.50.30">
    <property type="match status" value="1"/>
</dbReference>
<dbReference type="SMART" id="SM00965">
    <property type="entry name" value="STN"/>
    <property type="match status" value="1"/>
</dbReference>
<keyword evidence="9" id="KW-0406">Ion transport</keyword>
<evidence type="ECO:0000313" key="19">
    <source>
        <dbReference type="EMBL" id="MBB6261074.1"/>
    </source>
</evidence>
<keyword evidence="11 13" id="KW-0472">Membrane</keyword>
<evidence type="ECO:0000256" key="1">
    <source>
        <dbReference type="ARBA" id="ARBA00004571"/>
    </source>
</evidence>
<feature type="signal peptide" evidence="17">
    <location>
        <begin position="1"/>
        <end position="46"/>
    </location>
</feature>
<feature type="compositionally biased region" description="Polar residues" evidence="16">
    <location>
        <begin position="226"/>
        <end position="238"/>
    </location>
</feature>
<dbReference type="Proteomes" id="UP000555393">
    <property type="component" value="Unassembled WGS sequence"/>
</dbReference>
<dbReference type="GO" id="GO:0044718">
    <property type="term" value="P:siderophore transmembrane transport"/>
    <property type="evidence" value="ECO:0007669"/>
    <property type="project" value="TreeGrafter"/>
</dbReference>
<evidence type="ECO:0000256" key="5">
    <source>
        <dbReference type="ARBA" id="ARBA00022496"/>
    </source>
</evidence>
<evidence type="ECO:0000256" key="9">
    <source>
        <dbReference type="ARBA" id="ARBA00023065"/>
    </source>
</evidence>
<dbReference type="InterPro" id="IPR010917">
    <property type="entry name" value="TonB_rcpt_CS"/>
</dbReference>
<dbReference type="SUPFAM" id="SSF56935">
    <property type="entry name" value="Porins"/>
    <property type="match status" value="1"/>
</dbReference>
<dbReference type="Gene3D" id="2.40.170.20">
    <property type="entry name" value="TonB-dependent receptor, beta-barrel domain"/>
    <property type="match status" value="1"/>
</dbReference>
<evidence type="ECO:0000256" key="16">
    <source>
        <dbReference type="SAM" id="MobiDB-lite"/>
    </source>
</evidence>
<evidence type="ECO:0000259" key="18">
    <source>
        <dbReference type="SMART" id="SM00965"/>
    </source>
</evidence>
<evidence type="ECO:0000256" key="13">
    <source>
        <dbReference type="PROSITE-ProRule" id="PRU01360"/>
    </source>
</evidence>
<keyword evidence="4 13" id="KW-1134">Transmembrane beta strand</keyword>
<comment type="similarity">
    <text evidence="13 15">Belongs to the TonB-dependent receptor family.</text>
</comment>
<proteinExistence type="inferred from homology"/>
<dbReference type="AlphaFoldDB" id="A0A841M677"/>
<dbReference type="InterPro" id="IPR037066">
    <property type="entry name" value="Plug_dom_sf"/>
</dbReference>
<keyword evidence="8" id="KW-0408">Iron</keyword>
<evidence type="ECO:0000256" key="6">
    <source>
        <dbReference type="ARBA" id="ARBA00022692"/>
    </source>
</evidence>
<evidence type="ECO:0000256" key="2">
    <source>
        <dbReference type="ARBA" id="ARBA00021261"/>
    </source>
</evidence>
<evidence type="ECO:0000256" key="11">
    <source>
        <dbReference type="ARBA" id="ARBA00023136"/>
    </source>
</evidence>
<evidence type="ECO:0000256" key="12">
    <source>
        <dbReference type="ARBA" id="ARBA00023237"/>
    </source>
</evidence>
<dbReference type="PANTHER" id="PTHR30069">
    <property type="entry name" value="TONB-DEPENDENT OUTER MEMBRANE RECEPTOR"/>
    <property type="match status" value="1"/>
</dbReference>
<organism evidence="19 20">
    <name type="scientific">Paenochrobactrum gallinarii</name>
    <dbReference type="NCBI Taxonomy" id="643673"/>
    <lineage>
        <taxon>Bacteria</taxon>
        <taxon>Pseudomonadati</taxon>
        <taxon>Pseudomonadota</taxon>
        <taxon>Alphaproteobacteria</taxon>
        <taxon>Hyphomicrobiales</taxon>
        <taxon>Brucellaceae</taxon>
        <taxon>Paenochrobactrum</taxon>
    </lineage>
</organism>
<evidence type="ECO:0000256" key="17">
    <source>
        <dbReference type="SAM" id="SignalP"/>
    </source>
</evidence>
<evidence type="ECO:0000256" key="7">
    <source>
        <dbReference type="ARBA" id="ARBA00022729"/>
    </source>
</evidence>
<evidence type="ECO:0000256" key="8">
    <source>
        <dbReference type="ARBA" id="ARBA00023004"/>
    </source>
</evidence>
<dbReference type="Gene3D" id="2.170.130.10">
    <property type="entry name" value="TonB-dependent receptor, plug domain"/>
    <property type="match status" value="1"/>
</dbReference>
<name>A0A841M677_9HYPH</name>
<keyword evidence="5" id="KW-0410">Iron transport</keyword>
<keyword evidence="12 13" id="KW-0998">Cell outer membrane</keyword>
<feature type="domain" description="Secretin/TonB short N-terminal" evidence="18">
    <location>
        <begin position="79"/>
        <end position="130"/>
    </location>
</feature>
<feature type="short sequence motif" description="TonB C-terminal box" evidence="14">
    <location>
        <begin position="791"/>
        <end position="808"/>
    </location>
</feature>
<accession>A0A841M677</accession>
<keyword evidence="19" id="KW-0675">Receptor</keyword>
<dbReference type="Pfam" id="PF07715">
    <property type="entry name" value="Plug"/>
    <property type="match status" value="1"/>
</dbReference>
<dbReference type="CDD" id="cd01347">
    <property type="entry name" value="ligand_gated_channel"/>
    <property type="match status" value="1"/>
</dbReference>
<evidence type="ECO:0000256" key="4">
    <source>
        <dbReference type="ARBA" id="ARBA00022452"/>
    </source>
</evidence>
<feature type="region of interest" description="Disordered" evidence="16">
    <location>
        <begin position="222"/>
        <end position="241"/>
    </location>
</feature>
<comment type="subcellular location">
    <subcellularLocation>
        <location evidence="1 13">Cell outer membrane</location>
        <topology evidence="1 13">Multi-pass membrane protein</topology>
    </subcellularLocation>
</comment>
<evidence type="ECO:0000256" key="3">
    <source>
        <dbReference type="ARBA" id="ARBA00022448"/>
    </source>
</evidence>
<evidence type="ECO:0000313" key="20">
    <source>
        <dbReference type="Proteomes" id="UP000555393"/>
    </source>
</evidence>
<dbReference type="InterPro" id="IPR039426">
    <property type="entry name" value="TonB-dep_rcpt-like"/>
</dbReference>
<keyword evidence="7 17" id="KW-0732">Signal</keyword>
<dbReference type="EMBL" id="JACIIU010000005">
    <property type="protein sequence ID" value="MBB6261074.1"/>
    <property type="molecule type" value="Genomic_DNA"/>
</dbReference>
<keyword evidence="3 13" id="KW-0813">Transport</keyword>
<keyword evidence="10 15" id="KW-0798">TonB box</keyword>
<dbReference type="Pfam" id="PF00593">
    <property type="entry name" value="TonB_dep_Rec_b-barrel"/>
    <property type="match status" value="1"/>
</dbReference>
<dbReference type="InterPro" id="IPR012910">
    <property type="entry name" value="Plug_dom"/>
</dbReference>
<dbReference type="GO" id="GO:0015344">
    <property type="term" value="F:siderophore uptake transmembrane transporter activity"/>
    <property type="evidence" value="ECO:0007669"/>
    <property type="project" value="TreeGrafter"/>
</dbReference>
<keyword evidence="20" id="KW-1185">Reference proteome</keyword>
<keyword evidence="6 13" id="KW-0812">Transmembrane</keyword>
<dbReference type="PROSITE" id="PS01156">
    <property type="entry name" value="TONB_DEPENDENT_REC_2"/>
    <property type="match status" value="1"/>
</dbReference>
<dbReference type="GO" id="GO:0009279">
    <property type="term" value="C:cell outer membrane"/>
    <property type="evidence" value="ECO:0007669"/>
    <property type="project" value="UniProtKB-SubCell"/>
</dbReference>
<comment type="caution">
    <text evidence="19">The sequence shown here is derived from an EMBL/GenBank/DDBJ whole genome shotgun (WGS) entry which is preliminary data.</text>
</comment>